<evidence type="ECO:0000256" key="1">
    <source>
        <dbReference type="SAM" id="MobiDB-lite"/>
    </source>
</evidence>
<feature type="compositionally biased region" description="Basic and acidic residues" evidence="1">
    <location>
        <begin position="1"/>
        <end position="18"/>
    </location>
</feature>
<dbReference type="Proteomes" id="UP000184188">
    <property type="component" value="Unassembled WGS sequence"/>
</dbReference>
<feature type="region of interest" description="Disordered" evidence="1">
    <location>
        <begin position="1"/>
        <end position="156"/>
    </location>
</feature>
<organism evidence="2 3">
    <name type="scientific">Penicilliopsis zonata CBS 506.65</name>
    <dbReference type="NCBI Taxonomy" id="1073090"/>
    <lineage>
        <taxon>Eukaryota</taxon>
        <taxon>Fungi</taxon>
        <taxon>Dikarya</taxon>
        <taxon>Ascomycota</taxon>
        <taxon>Pezizomycotina</taxon>
        <taxon>Eurotiomycetes</taxon>
        <taxon>Eurotiomycetidae</taxon>
        <taxon>Eurotiales</taxon>
        <taxon>Aspergillaceae</taxon>
        <taxon>Penicilliopsis</taxon>
    </lineage>
</organism>
<feature type="compositionally biased region" description="Polar residues" evidence="1">
    <location>
        <begin position="283"/>
        <end position="299"/>
    </location>
</feature>
<feature type="compositionally biased region" description="Polar residues" evidence="1">
    <location>
        <begin position="597"/>
        <end position="612"/>
    </location>
</feature>
<dbReference type="GeneID" id="34608269"/>
<dbReference type="EMBL" id="KV878336">
    <property type="protein sequence ID" value="OJJ51563.1"/>
    <property type="molecule type" value="Genomic_DNA"/>
</dbReference>
<keyword evidence="3" id="KW-1185">Reference proteome</keyword>
<accession>A0A1L9SWY5</accession>
<evidence type="ECO:0000313" key="2">
    <source>
        <dbReference type="EMBL" id="OJJ51563.1"/>
    </source>
</evidence>
<dbReference type="AlphaFoldDB" id="A0A1L9SWY5"/>
<evidence type="ECO:0000313" key="3">
    <source>
        <dbReference type="Proteomes" id="UP000184188"/>
    </source>
</evidence>
<feature type="compositionally biased region" description="Basic and acidic residues" evidence="1">
    <location>
        <begin position="215"/>
        <end position="232"/>
    </location>
</feature>
<dbReference type="RefSeq" id="XP_022586073.1">
    <property type="nucleotide sequence ID" value="XM_022721804.1"/>
</dbReference>
<dbReference type="VEuPathDB" id="FungiDB:ASPZODRAFT_127654"/>
<feature type="region of interest" description="Disordered" evidence="1">
    <location>
        <begin position="597"/>
        <end position="616"/>
    </location>
</feature>
<dbReference type="OrthoDB" id="3439035at2759"/>
<sequence length="796" mass="88773">MSTPDRDLDRPYSTRRSNEPYGSPFRRARLESRVGSYTDASRIPSPSPKQGTRSRRQFGQTRTLRGAFEAASRAVASPMSMSDGDQLAQTTPSPHRRRPRVNSWKSPGSDASAPPRELAESYQRINDAFSLSDLVEQEDQSQLEETRKNWGGGNNRDLFDLGVGFADEIHGEPRPTRLADHARDEQRLRRATSSRSPVFSRAQMGAQAALTAENLQRRDGEINQQKAEDGGGHEPSLNLPRSWGSRGRNLDWLNSIDHQAETGSPDVNMAPRASYSKFGAEIDSNTRSLQPTDQSQGGKQSEKFSHHRTRTASTSGKAQVNDSYKDTAEGNAIPDTPIVIYKNSTFNRPSPSKRDSQDLLRKLARVESPNQVKTPEPQKPTEWHIYDKTPVVTGAWVDTPITERREDRIMKEAEPTMQAISEEEVQQQQEEEQQKPETGSSIDNKPQPTPQDPPSKPEKQTESQEPVPAPKDVKKQPPKKRAVIKPTLPKSALETIIKAAKSDKDLDLGDDTIESLQQLLLEEEAPSKLKTEEEEDEAYKQAILAKLGSPPLNDSEMADFDRLDAKLLSLARGMEEVKQGMNNLGVQVSHYTSSLTSPTVATNKKNRTNGGSSCHECGAGSNNLQASSIRLPRLWTRNQPTGRTRPTRLGWATLIFTAWLLTESTMCDLYCHPNVSTVCKGNCLRPDAPDFPFVLPIMLWRWSRLSNILAPLFAVFVACGRLIAQLLGIWDGYVEDVPRRPPNLTAGEIRLHGTVVTQFPAVATANVPVKEEWLGQRQSTDGWEDYQYSMEDDEIL</sequence>
<protein>
    <submittedName>
        <fullName evidence="2">Uncharacterized protein</fullName>
    </submittedName>
</protein>
<feature type="compositionally biased region" description="Basic and acidic residues" evidence="1">
    <location>
        <begin position="401"/>
        <end position="414"/>
    </location>
</feature>
<dbReference type="STRING" id="1073090.A0A1L9SWY5"/>
<feature type="compositionally biased region" description="Acidic residues" evidence="1">
    <location>
        <begin position="421"/>
        <end position="431"/>
    </location>
</feature>
<reference evidence="3" key="1">
    <citation type="journal article" date="2017" name="Genome Biol.">
        <title>Comparative genomics reveals high biological diversity and specific adaptations in the industrially and medically important fungal genus Aspergillus.</title>
        <authorList>
            <person name="de Vries R.P."/>
            <person name="Riley R."/>
            <person name="Wiebenga A."/>
            <person name="Aguilar-Osorio G."/>
            <person name="Amillis S."/>
            <person name="Uchima C.A."/>
            <person name="Anderluh G."/>
            <person name="Asadollahi M."/>
            <person name="Askin M."/>
            <person name="Barry K."/>
            <person name="Battaglia E."/>
            <person name="Bayram O."/>
            <person name="Benocci T."/>
            <person name="Braus-Stromeyer S.A."/>
            <person name="Caldana C."/>
            <person name="Canovas D."/>
            <person name="Cerqueira G.C."/>
            <person name="Chen F."/>
            <person name="Chen W."/>
            <person name="Choi C."/>
            <person name="Clum A."/>
            <person name="Dos Santos R.A."/>
            <person name="Damasio A.R."/>
            <person name="Diallinas G."/>
            <person name="Emri T."/>
            <person name="Fekete E."/>
            <person name="Flipphi M."/>
            <person name="Freyberg S."/>
            <person name="Gallo A."/>
            <person name="Gournas C."/>
            <person name="Habgood R."/>
            <person name="Hainaut M."/>
            <person name="Harispe M.L."/>
            <person name="Henrissat B."/>
            <person name="Hilden K.S."/>
            <person name="Hope R."/>
            <person name="Hossain A."/>
            <person name="Karabika E."/>
            <person name="Karaffa L."/>
            <person name="Karanyi Z."/>
            <person name="Krasevec N."/>
            <person name="Kuo A."/>
            <person name="Kusch H."/>
            <person name="LaButti K."/>
            <person name="Lagendijk E.L."/>
            <person name="Lapidus A."/>
            <person name="Levasseur A."/>
            <person name="Lindquist E."/>
            <person name="Lipzen A."/>
            <person name="Logrieco A.F."/>
            <person name="MacCabe A."/>
            <person name="Maekelae M.R."/>
            <person name="Malavazi I."/>
            <person name="Melin P."/>
            <person name="Meyer V."/>
            <person name="Mielnichuk N."/>
            <person name="Miskei M."/>
            <person name="Molnar A.P."/>
            <person name="Mule G."/>
            <person name="Ngan C.Y."/>
            <person name="Orejas M."/>
            <person name="Orosz E."/>
            <person name="Ouedraogo J.P."/>
            <person name="Overkamp K.M."/>
            <person name="Park H.-S."/>
            <person name="Perrone G."/>
            <person name="Piumi F."/>
            <person name="Punt P.J."/>
            <person name="Ram A.F."/>
            <person name="Ramon A."/>
            <person name="Rauscher S."/>
            <person name="Record E."/>
            <person name="Riano-Pachon D.M."/>
            <person name="Robert V."/>
            <person name="Roehrig J."/>
            <person name="Ruller R."/>
            <person name="Salamov A."/>
            <person name="Salih N.S."/>
            <person name="Samson R.A."/>
            <person name="Sandor E."/>
            <person name="Sanguinetti M."/>
            <person name="Schuetze T."/>
            <person name="Sepcic K."/>
            <person name="Shelest E."/>
            <person name="Sherlock G."/>
            <person name="Sophianopoulou V."/>
            <person name="Squina F.M."/>
            <person name="Sun H."/>
            <person name="Susca A."/>
            <person name="Todd R.B."/>
            <person name="Tsang A."/>
            <person name="Unkles S.E."/>
            <person name="van de Wiele N."/>
            <person name="van Rossen-Uffink D."/>
            <person name="Oliveira J.V."/>
            <person name="Vesth T.C."/>
            <person name="Visser J."/>
            <person name="Yu J.-H."/>
            <person name="Zhou M."/>
            <person name="Andersen M.R."/>
            <person name="Archer D.B."/>
            <person name="Baker S.E."/>
            <person name="Benoit I."/>
            <person name="Brakhage A.A."/>
            <person name="Braus G.H."/>
            <person name="Fischer R."/>
            <person name="Frisvad J.C."/>
            <person name="Goldman G.H."/>
            <person name="Houbraken J."/>
            <person name="Oakley B."/>
            <person name="Pocsi I."/>
            <person name="Scazzocchio C."/>
            <person name="Seiboth B."/>
            <person name="vanKuyk P.A."/>
            <person name="Wortman J."/>
            <person name="Dyer P.S."/>
            <person name="Grigoriev I.V."/>
        </authorList>
    </citation>
    <scope>NUCLEOTIDE SEQUENCE [LARGE SCALE GENOMIC DNA]</scope>
    <source>
        <strain evidence="3">CBS 506.65</strain>
    </source>
</reference>
<gene>
    <name evidence="2" type="ORF">ASPZODRAFT_127654</name>
</gene>
<name>A0A1L9SWY5_9EURO</name>
<feature type="compositionally biased region" description="Basic and acidic residues" evidence="1">
    <location>
        <begin position="352"/>
        <end position="365"/>
    </location>
</feature>
<feature type="compositionally biased region" description="Polar residues" evidence="1">
    <location>
        <begin position="311"/>
        <end position="322"/>
    </location>
</feature>
<feature type="region of interest" description="Disordered" evidence="1">
    <location>
        <begin position="170"/>
        <end position="487"/>
    </location>
</feature>
<feature type="compositionally biased region" description="Basic and acidic residues" evidence="1">
    <location>
        <begin position="170"/>
        <end position="188"/>
    </location>
</feature>
<proteinExistence type="predicted"/>